<comment type="subunit">
    <text evidence="6">Homodimer.</text>
</comment>
<evidence type="ECO:0000256" key="1">
    <source>
        <dbReference type="ARBA" id="ARBA00022490"/>
    </source>
</evidence>
<dbReference type="RefSeq" id="WP_145050714.1">
    <property type="nucleotide sequence ID" value="NZ_CP036433.1"/>
</dbReference>
<dbReference type="PANTHER" id="PTHR43977">
    <property type="entry name" value="STRUCTURAL MAINTENANCE OF CHROMOSOMES PROTEIN 3"/>
    <property type="match status" value="1"/>
</dbReference>
<feature type="coiled-coil region" evidence="6">
    <location>
        <begin position="233"/>
        <end position="260"/>
    </location>
</feature>
<keyword evidence="9" id="KW-1185">Reference proteome</keyword>
<name>A0A518DP93_9BACT</name>
<dbReference type="GO" id="GO:0005524">
    <property type="term" value="F:ATP binding"/>
    <property type="evidence" value="ECO:0007669"/>
    <property type="project" value="UniProtKB-UniRule"/>
</dbReference>
<comment type="similarity">
    <text evidence="6">Belongs to the SMC family.</text>
</comment>
<evidence type="ECO:0000256" key="3">
    <source>
        <dbReference type="ARBA" id="ARBA00022840"/>
    </source>
</evidence>
<comment type="subcellular location">
    <subcellularLocation>
        <location evidence="6">Cytoplasm</location>
    </subcellularLocation>
</comment>
<dbReference type="GO" id="GO:0006260">
    <property type="term" value="P:DNA replication"/>
    <property type="evidence" value="ECO:0007669"/>
    <property type="project" value="UniProtKB-UniRule"/>
</dbReference>
<evidence type="ECO:0000313" key="8">
    <source>
        <dbReference type="EMBL" id="QDU93655.1"/>
    </source>
</evidence>
<organism evidence="8 9">
    <name type="scientific">Lignipirellula cremea</name>
    <dbReference type="NCBI Taxonomy" id="2528010"/>
    <lineage>
        <taxon>Bacteria</taxon>
        <taxon>Pseudomonadati</taxon>
        <taxon>Planctomycetota</taxon>
        <taxon>Planctomycetia</taxon>
        <taxon>Pirellulales</taxon>
        <taxon>Pirellulaceae</taxon>
        <taxon>Lignipirellula</taxon>
    </lineage>
</organism>
<dbReference type="SUPFAM" id="SSF52540">
    <property type="entry name" value="P-loop containing nucleoside triphosphate hydrolases"/>
    <property type="match status" value="1"/>
</dbReference>
<reference evidence="8 9" key="1">
    <citation type="submission" date="2019-02" db="EMBL/GenBank/DDBJ databases">
        <title>Deep-cultivation of Planctomycetes and their phenomic and genomic characterization uncovers novel biology.</title>
        <authorList>
            <person name="Wiegand S."/>
            <person name="Jogler M."/>
            <person name="Boedeker C."/>
            <person name="Pinto D."/>
            <person name="Vollmers J."/>
            <person name="Rivas-Marin E."/>
            <person name="Kohn T."/>
            <person name="Peeters S.H."/>
            <person name="Heuer A."/>
            <person name="Rast P."/>
            <person name="Oberbeckmann S."/>
            <person name="Bunk B."/>
            <person name="Jeske O."/>
            <person name="Meyerdierks A."/>
            <person name="Storesund J.E."/>
            <person name="Kallscheuer N."/>
            <person name="Luecker S."/>
            <person name="Lage O.M."/>
            <person name="Pohl T."/>
            <person name="Merkel B.J."/>
            <person name="Hornburger P."/>
            <person name="Mueller R.-W."/>
            <person name="Bruemmer F."/>
            <person name="Labrenz M."/>
            <person name="Spormann A.M."/>
            <person name="Op den Camp H."/>
            <person name="Overmann J."/>
            <person name="Amann R."/>
            <person name="Jetten M.S.M."/>
            <person name="Mascher T."/>
            <person name="Medema M.H."/>
            <person name="Devos D.P."/>
            <person name="Kaster A.-K."/>
            <person name="Ovreas L."/>
            <person name="Rohde M."/>
            <person name="Galperin M.Y."/>
            <person name="Jogler C."/>
        </authorList>
    </citation>
    <scope>NUCLEOTIDE SEQUENCE [LARGE SCALE GENOMIC DNA]</scope>
    <source>
        <strain evidence="8 9">Pla85_3_4</strain>
    </source>
</reference>
<evidence type="ECO:0000256" key="2">
    <source>
        <dbReference type="ARBA" id="ARBA00022741"/>
    </source>
</evidence>
<dbReference type="Gene3D" id="3.30.70.1620">
    <property type="match status" value="1"/>
</dbReference>
<feature type="coiled-coil region" evidence="6">
    <location>
        <begin position="962"/>
        <end position="989"/>
    </location>
</feature>
<dbReference type="Pfam" id="PF02463">
    <property type="entry name" value="SMC_N"/>
    <property type="match status" value="1"/>
</dbReference>
<evidence type="ECO:0000313" key="9">
    <source>
        <dbReference type="Proteomes" id="UP000317648"/>
    </source>
</evidence>
<feature type="coiled-coil region" evidence="6">
    <location>
        <begin position="166"/>
        <end position="207"/>
    </location>
</feature>
<dbReference type="SMART" id="SM00968">
    <property type="entry name" value="SMC_hinge"/>
    <property type="match status" value="1"/>
</dbReference>
<evidence type="ECO:0000256" key="4">
    <source>
        <dbReference type="ARBA" id="ARBA00023054"/>
    </source>
</evidence>
<keyword evidence="3 6" id="KW-0067">ATP-binding</keyword>
<dbReference type="GO" id="GO:0003677">
    <property type="term" value="F:DNA binding"/>
    <property type="evidence" value="ECO:0007669"/>
    <property type="project" value="UniProtKB-UniRule"/>
</dbReference>
<feature type="binding site" evidence="6">
    <location>
        <begin position="31"/>
        <end position="38"/>
    </location>
    <ligand>
        <name>ATP</name>
        <dbReference type="ChEBI" id="CHEBI:30616"/>
    </ligand>
</feature>
<feature type="coiled-coil region" evidence="6">
    <location>
        <begin position="813"/>
        <end position="924"/>
    </location>
</feature>
<dbReference type="GO" id="GO:0030261">
    <property type="term" value="P:chromosome condensation"/>
    <property type="evidence" value="ECO:0007669"/>
    <property type="project" value="InterPro"/>
</dbReference>
<dbReference type="PIRSF" id="PIRSF005719">
    <property type="entry name" value="SMC"/>
    <property type="match status" value="1"/>
</dbReference>
<feature type="coiled-coil region" evidence="6">
    <location>
        <begin position="331"/>
        <end position="484"/>
    </location>
</feature>
<dbReference type="Gene3D" id="3.40.50.300">
    <property type="entry name" value="P-loop containing nucleotide triphosphate hydrolases"/>
    <property type="match status" value="2"/>
</dbReference>
<dbReference type="GO" id="GO:0016887">
    <property type="term" value="F:ATP hydrolysis activity"/>
    <property type="evidence" value="ECO:0007669"/>
    <property type="project" value="InterPro"/>
</dbReference>
<dbReference type="AlphaFoldDB" id="A0A518DP93"/>
<dbReference type="InterPro" id="IPR011890">
    <property type="entry name" value="SMC_prok"/>
</dbReference>
<evidence type="ECO:0000256" key="5">
    <source>
        <dbReference type="ARBA" id="ARBA00023125"/>
    </source>
</evidence>
<dbReference type="GO" id="GO:0007059">
    <property type="term" value="P:chromosome segregation"/>
    <property type="evidence" value="ECO:0007669"/>
    <property type="project" value="UniProtKB-UniRule"/>
</dbReference>
<keyword evidence="1 6" id="KW-0963">Cytoplasm</keyword>
<evidence type="ECO:0000259" key="7">
    <source>
        <dbReference type="SMART" id="SM00968"/>
    </source>
</evidence>
<proteinExistence type="inferred from homology"/>
<dbReference type="NCBIfam" id="TIGR02168">
    <property type="entry name" value="SMC_prok_B"/>
    <property type="match status" value="1"/>
</dbReference>
<keyword evidence="4 6" id="KW-0175">Coiled coil</keyword>
<dbReference type="EMBL" id="CP036433">
    <property type="protein sequence ID" value="QDU93655.1"/>
    <property type="molecule type" value="Genomic_DNA"/>
</dbReference>
<dbReference type="InterPro" id="IPR024704">
    <property type="entry name" value="SMC"/>
</dbReference>
<feature type="coiled-coil region" evidence="6">
    <location>
        <begin position="729"/>
        <end position="784"/>
    </location>
</feature>
<feature type="domain" description="SMC hinge" evidence="7">
    <location>
        <begin position="525"/>
        <end position="640"/>
    </location>
</feature>
<comment type="function">
    <text evidence="6">Required for chromosome condensation and partitioning.</text>
</comment>
<accession>A0A518DP93</accession>
<dbReference type="Pfam" id="PF06470">
    <property type="entry name" value="SMC_hinge"/>
    <property type="match status" value="1"/>
</dbReference>
<dbReference type="InterPro" id="IPR036277">
    <property type="entry name" value="SMC_hinge_sf"/>
</dbReference>
<comment type="domain">
    <text evidence="6">Contains large globular domains required for ATP hydrolysis at each terminus and a third globular domain forming a flexible hinge near the middle of the molecule. These domains are separated by coiled-coil structures.</text>
</comment>
<dbReference type="Proteomes" id="UP000317648">
    <property type="component" value="Chromosome"/>
</dbReference>
<gene>
    <name evidence="8" type="primary">smc_3</name>
    <name evidence="6" type="synonym">smc</name>
    <name evidence="8" type="ORF">Pla8534_14360</name>
</gene>
<evidence type="ECO:0000256" key="6">
    <source>
        <dbReference type="HAMAP-Rule" id="MF_01894"/>
    </source>
</evidence>
<dbReference type="SUPFAM" id="SSF75553">
    <property type="entry name" value="Smc hinge domain"/>
    <property type="match status" value="1"/>
</dbReference>
<dbReference type="OrthoDB" id="9808768at2"/>
<dbReference type="HAMAP" id="MF_01894">
    <property type="entry name" value="Smc_prok"/>
    <property type="match status" value="1"/>
</dbReference>
<dbReference type="InterPro" id="IPR003395">
    <property type="entry name" value="RecF/RecN/SMC_N"/>
</dbReference>
<dbReference type="InterPro" id="IPR027417">
    <property type="entry name" value="P-loop_NTPase"/>
</dbReference>
<keyword evidence="2 6" id="KW-0547">Nucleotide-binding</keyword>
<keyword evidence="5 6" id="KW-0238">DNA-binding</keyword>
<dbReference type="GO" id="GO:0005737">
    <property type="term" value="C:cytoplasm"/>
    <property type="evidence" value="ECO:0007669"/>
    <property type="project" value="UniProtKB-SubCell"/>
</dbReference>
<dbReference type="GO" id="GO:0005694">
    <property type="term" value="C:chromosome"/>
    <property type="evidence" value="ECO:0007669"/>
    <property type="project" value="InterPro"/>
</dbReference>
<dbReference type="CDD" id="cd03278">
    <property type="entry name" value="ABC_SMC_barmotin"/>
    <property type="match status" value="1"/>
</dbReference>
<protein>
    <recommendedName>
        <fullName evidence="6">Chromosome partition protein Smc</fullName>
    </recommendedName>
</protein>
<dbReference type="Gene3D" id="1.20.1060.20">
    <property type="match status" value="1"/>
</dbReference>
<dbReference type="InterPro" id="IPR010935">
    <property type="entry name" value="SMC_hinge"/>
</dbReference>
<dbReference type="GO" id="GO:0007062">
    <property type="term" value="P:sister chromatid cohesion"/>
    <property type="evidence" value="ECO:0007669"/>
    <property type="project" value="InterPro"/>
</dbReference>
<sequence length="1203" mass="134932">MLKALELVGFKSFADKTRFDFPPGITVVVGPNGSGKSNVVDAMKWVLGETSVKSLRGKEMSDVIFKGGASRKPLHTAEATIIFDNEDRRLPLDAPEVHVTRRVYRSGEGEYLINREPCRLKDIRDLFRGTGVGADAYSIIEQGKVDRMLQASPKDRRAIFEEAAGISRFKAKKIEAQRRLERVDQNMLRLSDIVEEVESRLRNVRSQAGKAKRYKEYSERLQQLRTQVGLSDYRRLTDKLNELETQSEQYKAVALEAKEALEASDARTAEIEEDVNEVDEAVRTTEARFSRVREGISSHESNTEHLRPRLAELNEEQIRQGRETRRLLDRAGELQQRLAGIQTTLAAAENDYTQLSESAADHETALENISTRLAELREVNEGRRQEYLDAMRLSASLGNQVSSTRSRLAAVEAAVNRGRTQLEELAETLDQQTEQLAILEAEQTRLEKLTQSKREELDAARKDLVESRRDQTLLQDELNQLRNRHSGDVQRAEVLSELEKRFEGLTTGVKEVLARARQESEGPFRDVRGLVADLIQVNVENAPLVDLALGDRAQYIVLSGDRLLGLLRSDEYRVAGRVGFLRLEPSPQDKPSLADLEGKTGVMGRLDRLARTTPEYEPLVRRLLAGVWLVRDLEIALDLSGEHPGLRYITPSGYMVDNDGAVVVGPRQRSSGLISRRSELRALRVEIDDLAEQIADFESRHTLIADDIERQDKAVAVIAEDHRTASAELADVNARARTLREAVAQLTRRQTEIADDLQSAEVEEQQLTAALSAAEIQLAETDERSGLLETQIRDDEQAIEAGESERQTRVREITAAKVDLAKSEQRLETLRGETSRLEVEQEERVRNLDRLHEQAAQNKTRLREAERAILASSGQLAELYLLKDGLAITSAELAERRRETAAERAELLRSSQQNQKQLRSIEEKQHSAQLKCGEIRHERGNLAERLLEDYGIDLSTMPDEASEEELAERDQIEEEISALRRKINNVGAVNMEALHELDELESRFGVLSGQYHDLIAAKESLERIIQRINADSRRLFAETLEAIRVNFQALYRRSFGGGKADLVLEPGVDILESGIDIVATPPGKPEFSNSLLSGGEKALTAVSLLMAIFQFRPSPFCVLDEVDAPFDEANVGRFVDVLREFLGFTKFVIVTHSKKTMTAANTLYGVTMQESGVSKKVSVQFDDVSDDGHISQAAVERAEEDAA</sequence>
<dbReference type="KEGG" id="lcre:Pla8534_14360"/>